<evidence type="ECO:0000256" key="6">
    <source>
        <dbReference type="SAM" id="MobiDB-lite"/>
    </source>
</evidence>
<feature type="compositionally biased region" description="Basic residues" evidence="6">
    <location>
        <begin position="394"/>
        <end position="405"/>
    </location>
</feature>
<organism evidence="7 8">
    <name type="scientific">Forsythia ovata</name>
    <dbReference type="NCBI Taxonomy" id="205694"/>
    <lineage>
        <taxon>Eukaryota</taxon>
        <taxon>Viridiplantae</taxon>
        <taxon>Streptophyta</taxon>
        <taxon>Embryophyta</taxon>
        <taxon>Tracheophyta</taxon>
        <taxon>Spermatophyta</taxon>
        <taxon>Magnoliopsida</taxon>
        <taxon>eudicotyledons</taxon>
        <taxon>Gunneridae</taxon>
        <taxon>Pentapetalae</taxon>
        <taxon>asterids</taxon>
        <taxon>lamiids</taxon>
        <taxon>Lamiales</taxon>
        <taxon>Oleaceae</taxon>
        <taxon>Forsythieae</taxon>
        <taxon>Forsythia</taxon>
    </lineage>
</organism>
<reference evidence="8" key="1">
    <citation type="submission" date="2024-07" db="EMBL/GenBank/DDBJ databases">
        <title>Two chromosome-level genome assemblies of Korean endemic species Abeliophyllum distichum and Forsythia ovata (Oleaceae).</title>
        <authorList>
            <person name="Jang H."/>
        </authorList>
    </citation>
    <scope>NUCLEOTIDE SEQUENCE [LARGE SCALE GENOMIC DNA]</scope>
</reference>
<keyword evidence="8" id="KW-1185">Reference proteome</keyword>
<evidence type="ECO:0000256" key="2">
    <source>
        <dbReference type="ARBA" id="ARBA00022473"/>
    </source>
</evidence>
<evidence type="ECO:0000256" key="1">
    <source>
        <dbReference type="ARBA" id="ARBA00008956"/>
    </source>
</evidence>
<evidence type="ECO:0000313" key="7">
    <source>
        <dbReference type="EMBL" id="KAL2543842.1"/>
    </source>
</evidence>
<feature type="region of interest" description="Disordered" evidence="6">
    <location>
        <begin position="385"/>
        <end position="440"/>
    </location>
</feature>
<comment type="caution">
    <text evidence="7">The sequence shown here is derived from an EMBL/GenBank/DDBJ whole genome shotgun (WGS) entry which is preliminary data.</text>
</comment>
<protein>
    <recommendedName>
        <fullName evidence="5">FRIGIDA-like protein</fullName>
    </recommendedName>
</protein>
<dbReference type="GO" id="GO:0030154">
    <property type="term" value="P:cell differentiation"/>
    <property type="evidence" value="ECO:0007669"/>
    <property type="project" value="UniProtKB-KW"/>
</dbReference>
<dbReference type="InterPro" id="IPR012474">
    <property type="entry name" value="Frigida"/>
</dbReference>
<dbReference type="AlphaFoldDB" id="A0ABD1W2R8"/>
<name>A0ABD1W2R8_9LAMI</name>
<evidence type="ECO:0000313" key="8">
    <source>
        <dbReference type="Proteomes" id="UP001604277"/>
    </source>
</evidence>
<dbReference type="Pfam" id="PF07899">
    <property type="entry name" value="Frigida"/>
    <property type="match status" value="1"/>
</dbReference>
<evidence type="ECO:0000256" key="5">
    <source>
        <dbReference type="RuleBase" id="RU364012"/>
    </source>
</evidence>
<evidence type="ECO:0000256" key="4">
    <source>
        <dbReference type="ARBA" id="ARBA00023089"/>
    </source>
</evidence>
<keyword evidence="2 5" id="KW-0217">Developmental protein</keyword>
<comment type="similarity">
    <text evidence="1 5">Belongs to the Frigida family.</text>
</comment>
<evidence type="ECO:0000256" key="3">
    <source>
        <dbReference type="ARBA" id="ARBA00022782"/>
    </source>
</evidence>
<keyword evidence="4 5" id="KW-0287">Flowering</keyword>
<dbReference type="PANTHER" id="PTHR31791:SF10">
    <property type="entry name" value="FRIGIDA-LIKE PROTEIN"/>
    <property type="match status" value="1"/>
</dbReference>
<dbReference type="PANTHER" id="PTHR31791">
    <property type="entry name" value="FRIGIDA-LIKE PROTEIN 3-RELATED"/>
    <property type="match status" value="1"/>
</dbReference>
<dbReference type="EMBL" id="JBFOLJ010000004">
    <property type="protein sequence ID" value="KAL2543842.1"/>
    <property type="molecule type" value="Genomic_DNA"/>
</dbReference>
<proteinExistence type="inferred from homology"/>
<keyword evidence="3 5" id="KW-0221">Differentiation</keyword>
<sequence>MAPEIAIQISPEPIQSFFNNLESQKTIINTITDLHKTLITHFSTLQAALSQKSQNLDSQIKTLVQNTRNALQEFQNREDAIPDRESVLQAQVEGRKADAIAEIENLRDLKNKGLSEVFRVYCRRMDSDGLVKFMIAKRKEASAFKPEIAAAAEECVDSMRLVLDAVEDFVGVKMEGKPGIVDKRWACALLIQSMVPLSLDGGGVGRNLKERAATVLERWRKVTGADEEGSGGIGSGEASMFLQMVIGFGLKEKFEEKFLKNLVVDFAARKDMPKFAMTLDFGKQLEDIIDELVKSRKEIEAVYFACESGLTKRFPPVSLLRSCLKKCRKNVNSISKSGNHSMASSEKAVDAELEATKAIIKCVEDLKLESQFSIDSLKKRITQLETTKADRRKSTGSKPSNKRPHGGGGKGGSGPSSSSRPPKSRRFSNASPSFLPRYTSQSLQGPVAQFSGPYTYPTQRVYEGPGISSYGSGYAGARAQSPATVPQQYTYAAHDVGVGVPGGGTYGGQGSYGGQDTYGVYDYGTAAAPMYPPTYPQQ</sequence>
<accession>A0ABD1W2R8</accession>
<dbReference type="GO" id="GO:0009908">
    <property type="term" value="P:flower development"/>
    <property type="evidence" value="ECO:0007669"/>
    <property type="project" value="UniProtKB-KW"/>
</dbReference>
<feature type="compositionally biased region" description="Polar residues" evidence="6">
    <location>
        <begin position="427"/>
        <end position="440"/>
    </location>
</feature>
<dbReference type="Proteomes" id="UP001604277">
    <property type="component" value="Unassembled WGS sequence"/>
</dbReference>
<gene>
    <name evidence="7" type="ORF">Fot_13075</name>
</gene>